<accession>A0A1B9NYY3</accession>
<feature type="domain" description="Cadherin-like" evidence="2">
    <location>
        <begin position="1366"/>
        <end position="1460"/>
    </location>
</feature>
<evidence type="ECO:0000313" key="3">
    <source>
        <dbReference type="EMBL" id="OCH21212.1"/>
    </source>
</evidence>
<feature type="compositionally biased region" description="Polar residues" evidence="1">
    <location>
        <begin position="2791"/>
        <end position="2803"/>
    </location>
</feature>
<proteinExistence type="predicted"/>
<feature type="domain" description="Cadherin-like" evidence="2">
    <location>
        <begin position="790"/>
        <end position="881"/>
    </location>
</feature>
<dbReference type="SUPFAM" id="SSF49478">
    <property type="entry name" value="Cna protein B-type domain"/>
    <property type="match status" value="1"/>
</dbReference>
<feature type="domain" description="Cadherin-like" evidence="2">
    <location>
        <begin position="2570"/>
        <end position="2640"/>
    </location>
</feature>
<feature type="region of interest" description="Disordered" evidence="1">
    <location>
        <begin position="2649"/>
        <end position="2672"/>
    </location>
</feature>
<gene>
    <name evidence="3" type="ORF">A6E04_11755</name>
</gene>
<comment type="caution">
    <text evidence="3">The sequence shown here is derived from an EMBL/GenBank/DDBJ whole genome shotgun (WGS) entry which is preliminary data.</text>
</comment>
<dbReference type="STRING" id="688.A6E04_11755"/>
<feature type="region of interest" description="Disordered" evidence="1">
    <location>
        <begin position="1"/>
        <end position="196"/>
    </location>
</feature>
<reference evidence="3 4" key="1">
    <citation type="submission" date="2016-06" db="EMBL/GenBank/DDBJ databases">
        <authorList>
            <person name="Kjaerup R.B."/>
            <person name="Dalgaard T.S."/>
            <person name="Juul-Madsen H.R."/>
        </authorList>
    </citation>
    <scope>NUCLEOTIDE SEQUENCE [LARGE SCALE GENOMIC DNA]</scope>
    <source>
        <strain evidence="3 4">1S159</strain>
    </source>
</reference>
<evidence type="ECO:0000256" key="1">
    <source>
        <dbReference type="SAM" id="MobiDB-lite"/>
    </source>
</evidence>
<sequence length="2836" mass="300486">MAIGNNNDNEDLNGAVEQVVTEDSSSSSNSPTGNQNNQQSTMANTVATGTDAVAPLIADDESQQNDEDDSSGSPIAENSEESNTEAGNDDESNEANDDTGSNVVDGELGEDESTDSNAPAVPSSSDTQNVGGESSDSEPASQNAQNPDSPAPNGRSSSVSSGAEGTSSEGGVFRDESIDTHTFGVNVEPERSVYSNELENSNVTTDTMTFAVNVSPVNDTPTAVDKLFTMQEDGVITFTAEELLAGSADIDSETLHIDTVTYTGINGVLSENMDGSFSFAPNENFNGHVDLSFTVSDSEATVEANIGLTIEGVNDIPVAGSTSYQVDEDHVLTFNNQQLLANSSDVEGDVAVQSVVYSGFEGELVDHEDGTYSFTPNENYFGELDFDVVIIDEEGATASTTANIQIVSINDPVIAVDDSELGASEPLIRLDSAPEHGTLEYLNDEFEWVEMVVGEEYSADTEVQFVSDALEVQSATCDIEVGSFDNNTETTIFDGTARTSDWGEVSGNTAVFTKEGVTITTETTNGDLFAWNGAGTAMGAGIGDTSDNGLSNDDKLIVTIEGEDVNQITFQLDGLGSWFDESDSHATEVMITAYDAEGNVIDSQGDYRESGDFQDEYSFTTNQPVHHFELGTSGGGGTYVVQNMTVSRTLSEELQLVTIQPDGSETNSELTLDLNYNTAGQPIDVTEELINVDGSITSTPIQVLEDGQLILNVSDLLANDTDADGDPLTIVDVHTTDNSHGEVTLTEDGQILYTPDPNYSGEADFHYVVTDGNGSFDSATVTVDVIPQQDAPITTGNLELTIDEDGSITLTQEELLANAVDVDGDDLTASNLSVGENAVIVENEDGSFTITPDEDFNGQLDIRFDVSDGIDVVAAGIDLTVDAVNDLTVVSGDVSASTDEDHSITITQAQLLANAADIDGDALSALDLIAENAEIVSHDDGSFTITPHQDFNGMINVNYGIHDGTDTVASNLQLTVDPVNDAPVISADVQIIIEEDGSYTVTQEELLQFATDVDNDDLTANIGNQGSETTATGVVVNAENGEPIAGVEVELSDEYGNSASTLTDVDGSYFVTGLIVGEGTVTIEEEDCITSCFTINEGDTLSSGTVAISEVMDVTDMRIVVTWGDSSETRDLDNHLWLYNTETGAELDHIYYQDMSHQLGDGTVQQDVDDTNSYGPETISVPNYSDANMHYSVHNYTARSWDVEGVDDVKVDVFVGDTLVTSFVPDLPTDATGDHWHVFDVVDGIIVPAQFTGSEDQFTVPTSAEVIGNLDAIEISDVVDGSEHESENTNTEGAGNSEQGEGNSGNGEASIADISMPNGVITDNGDGTYTITPDENFNGEFSINYSVDDGNGAVVPAQVDVSVTAVNDLAVVQDHEFTLNEDGVLIITDEELLAGSSDVDNDELSVDSVSYTGDDGTLVSNDDGTHTFTPNEDFNGSVNLEFFVTDGTESVAAAINITVNAVNDAPTFTEANFVVNEDGSILITASELLQNASDIDGDTLSISGISVPEDQGMVVQDENGDWLYTPNPDASGEVALTVSVSDGTVAVDFASTISITPDADAPTLTLSLGNASITDFPTEDDGNVNDILAQWSTDNALGLIETNQESVYTGVDDGRGRVIELEAHPGDESNIYQDLDLQAGETISLTFDYSAREGYVGEGSQIDVYFDGQLIDSITQPTVGWSTYNYELTATTDNPRLEFDAPGSDSLGGVLDKIQIVEVPVEDQNIGIDISAALTDIDGSESMQSVLVENIPEGAMLSDGVNTFTATADENSVDVNGWAQNDVQFLPAENFSGEVNLQVSATSVENSNGDTETTTSPLTFTVEAVADAPELVITDGDGQVIEEGDEIRDDANIIELNLGAELVDQDLSETLSVTVGGAPEGSVIHYDGSTIINDQTNGLTSYADTNITVTFEGEDAGFQNSAGYYIVEEDGSISGVELIYDNASQQGSGGNLIPGSSSFSFAIEEGQSFNLFVVPNGFNHNNFNSMQNGQFVFRDEDGSQSTMSSVDPQLIFINEDGIETLVRSQNGDTVYHGGNSTNLNQDGVEHTRTTMNEQGELVYGIEDLYGGGDRDYDDFTFTIDLGEVNQSIYSGEIPVIGDDPIVIPTVILDQVLTLELPEGFNDEFDLIIEATSTEESNQDSATTTQTIHIDAIEYAPEVTPISAVIDEDSSITLTQDELLANATDINGDDLIATNLVVTNGGATVVLNEDGSYTITPDENVNGALEVSFDVNDGLHTVATELQLAVTPINDAPIAPTIVVSESEDDVLLIDPNFILSQASDIDNVDLILESISIRSPAQASLTQNQEGLYQVVVPEHFNGPIDIAYVVSDGELSTEGTVNVNIIPVDDAPFQSGNAHVATDEDGAITFNSADLIDLFGDVDSALTVSRVITAEGEEAEGTVIDNEDGTWTFTPTDDFAGTTGLQVVVTDGSTEVSMDMNVYIRPVADGVAITTSFDGPLVFPEDSMGHFGLNIEQLDTSEIMTSVVMTGYPIGFVVSDGEHTVTITEEGQGVDIGDWNLDSMTMVPPADFNGNFFVTVSVVSLDEVEDPADNPITQELGSNHSDESPFELDDDGYALLLSADLLNSLDNNNAENVISDVTYSGDNGTLIDNDNGTWSFWTNPDYDGEVNVNFSTSDGVSHQVILTQDSVDSDSAPITQTNVAEPQGAQTEPETEADYTVAPGDTLNIDIPTEISENADVDHIHIIGLPDGVEPTQGLSDGEGNYIISDTSQPITLSIDESVFGDVRVEMMGMTAMDDPIDGAVGFSLIDVDSSYEMQGSSADNADASVQGGDDSSGQDWTTADNTDVGVDVMDDSSSFDSATQETTADDDLSMLNDN</sequence>
<feature type="domain" description="Cadherin-like" evidence="2">
    <location>
        <begin position="1312"/>
        <end position="1364"/>
    </location>
</feature>
<feature type="compositionally biased region" description="Polar residues" evidence="1">
    <location>
        <begin position="122"/>
        <end position="148"/>
    </location>
</feature>
<feature type="domain" description="Cadherin-like" evidence="2">
    <location>
        <begin position="1462"/>
        <end position="1547"/>
    </location>
</feature>
<dbReference type="NCBIfam" id="NF012211">
    <property type="entry name" value="tand_rpt_95"/>
    <property type="match status" value="11"/>
</dbReference>
<organism evidence="3 4">
    <name type="scientific">Aliivibrio logei</name>
    <name type="common">Vibrio logei</name>
    <dbReference type="NCBI Taxonomy" id="688"/>
    <lineage>
        <taxon>Bacteria</taxon>
        <taxon>Pseudomonadati</taxon>
        <taxon>Pseudomonadota</taxon>
        <taxon>Gammaproteobacteria</taxon>
        <taxon>Vibrionales</taxon>
        <taxon>Vibrionaceae</taxon>
        <taxon>Aliivibrio</taxon>
    </lineage>
</organism>
<feature type="compositionally biased region" description="Low complexity" evidence="1">
    <location>
        <begin position="24"/>
        <end position="40"/>
    </location>
</feature>
<dbReference type="RefSeq" id="WP_065611041.1">
    <property type="nucleotide sequence ID" value="NZ_CAWMPN010000009.1"/>
</dbReference>
<feature type="compositionally biased region" description="Polar residues" evidence="1">
    <location>
        <begin position="2653"/>
        <end position="2669"/>
    </location>
</feature>
<feature type="domain" description="Cadherin-like" evidence="2">
    <location>
        <begin position="2249"/>
        <end position="2342"/>
    </location>
</feature>
<feature type="region of interest" description="Disordered" evidence="1">
    <location>
        <begin position="1280"/>
        <end position="1319"/>
    </location>
</feature>
<dbReference type="Gene3D" id="2.60.40.2810">
    <property type="match status" value="2"/>
</dbReference>
<feature type="domain" description="Cadherin-like" evidence="2">
    <location>
        <begin position="884"/>
        <end position="976"/>
    </location>
</feature>
<dbReference type="Pfam" id="PF17892">
    <property type="entry name" value="Cadherin_5"/>
    <property type="match status" value="13"/>
</dbReference>
<dbReference type="EMBL" id="MAJU01000009">
    <property type="protein sequence ID" value="OCH21212.1"/>
    <property type="molecule type" value="Genomic_DNA"/>
</dbReference>
<feature type="compositionally biased region" description="Low complexity" evidence="1">
    <location>
        <begin position="1292"/>
        <end position="1310"/>
    </location>
</feature>
<feature type="domain" description="Cadherin-like" evidence="2">
    <location>
        <begin position="702"/>
        <end position="785"/>
    </location>
</feature>
<protein>
    <recommendedName>
        <fullName evidence="2">Cadherin-like domain-containing protein</fullName>
    </recommendedName>
</protein>
<feature type="compositionally biased region" description="Acidic residues" evidence="1">
    <location>
        <begin position="78"/>
        <end position="97"/>
    </location>
</feature>
<evidence type="ECO:0000313" key="4">
    <source>
        <dbReference type="Proteomes" id="UP000093523"/>
    </source>
</evidence>
<feature type="domain" description="Cadherin-like" evidence="2">
    <location>
        <begin position="979"/>
        <end position="1041"/>
    </location>
</feature>
<feature type="domain" description="Cadherin-like" evidence="2">
    <location>
        <begin position="217"/>
        <end position="310"/>
    </location>
</feature>
<feature type="compositionally biased region" description="Low complexity" evidence="1">
    <location>
        <begin position="2805"/>
        <end position="2819"/>
    </location>
</feature>
<dbReference type="InterPro" id="IPR041690">
    <property type="entry name" value="Cadherin_5"/>
</dbReference>
<feature type="domain" description="Cadherin-like" evidence="2">
    <location>
        <begin position="2155"/>
        <end position="2245"/>
    </location>
</feature>
<feature type="region of interest" description="Disordered" evidence="1">
    <location>
        <begin position="2775"/>
        <end position="2836"/>
    </location>
</feature>
<dbReference type="Gene3D" id="2.60.40.1120">
    <property type="entry name" value="Carboxypeptidase-like, regulatory domain"/>
    <property type="match status" value="1"/>
</dbReference>
<feature type="domain" description="Cadherin-like" evidence="2">
    <location>
        <begin position="2345"/>
        <end position="2436"/>
    </location>
</feature>
<feature type="domain" description="Cadherin-like" evidence="2">
    <location>
        <begin position="313"/>
        <end position="406"/>
    </location>
</feature>
<name>A0A1B9NYY3_ALILO</name>
<feature type="compositionally biased region" description="Acidic residues" evidence="1">
    <location>
        <begin position="58"/>
        <end position="70"/>
    </location>
</feature>
<dbReference type="OrthoDB" id="5242130at2"/>
<feature type="compositionally biased region" description="Low complexity" evidence="1">
    <location>
        <begin position="151"/>
        <end position="171"/>
    </location>
</feature>
<dbReference type="Proteomes" id="UP000093523">
    <property type="component" value="Unassembled WGS sequence"/>
</dbReference>
<evidence type="ECO:0000259" key="2">
    <source>
        <dbReference type="Pfam" id="PF17892"/>
    </source>
</evidence>